<comment type="caution">
    <text evidence="1">The sequence shown here is derived from an EMBL/GenBank/DDBJ whole genome shotgun (WGS) entry which is preliminary data.</text>
</comment>
<keyword evidence="2" id="KW-1185">Reference proteome</keyword>
<organism evidence="1 2">
    <name type="scientific">Sphaerodactylus townsendi</name>
    <dbReference type="NCBI Taxonomy" id="933632"/>
    <lineage>
        <taxon>Eukaryota</taxon>
        <taxon>Metazoa</taxon>
        <taxon>Chordata</taxon>
        <taxon>Craniata</taxon>
        <taxon>Vertebrata</taxon>
        <taxon>Euteleostomi</taxon>
        <taxon>Lepidosauria</taxon>
        <taxon>Squamata</taxon>
        <taxon>Bifurcata</taxon>
        <taxon>Gekkota</taxon>
        <taxon>Sphaerodactylidae</taxon>
        <taxon>Sphaerodactylus</taxon>
    </lineage>
</organism>
<proteinExistence type="predicted"/>
<dbReference type="Proteomes" id="UP000827872">
    <property type="component" value="Linkage Group LG06"/>
</dbReference>
<reference evidence="1" key="1">
    <citation type="submission" date="2021-08" db="EMBL/GenBank/DDBJ databases">
        <title>The first chromosome-level gecko genome reveals the dynamic sex chromosomes of Neotropical dwarf geckos (Sphaerodactylidae: Sphaerodactylus).</title>
        <authorList>
            <person name="Pinto B.J."/>
            <person name="Keating S.E."/>
            <person name="Gamble T."/>
        </authorList>
    </citation>
    <scope>NUCLEOTIDE SEQUENCE</scope>
    <source>
        <strain evidence="1">TG3544</strain>
    </source>
</reference>
<protein>
    <submittedName>
        <fullName evidence="1">Uncharacterized protein</fullName>
    </submittedName>
</protein>
<sequence>MCINHGFPRVGLASSHCLQLLANGEKGARLDMFVSAWFLRWRKEVHCLAAWSSPSYFKVCFFLKKNIFGSCGFCGLCGCGLVDLVPDHGHTDLPDHSHTVRKTHNNQLNTAVKAFDKNIFLWTMHVLPHHLLGQLTI</sequence>
<gene>
    <name evidence="1" type="ORF">K3G42_010820</name>
</gene>
<accession>A0ACB8FMZ5</accession>
<evidence type="ECO:0000313" key="2">
    <source>
        <dbReference type="Proteomes" id="UP000827872"/>
    </source>
</evidence>
<name>A0ACB8FMZ5_9SAUR</name>
<dbReference type="EMBL" id="CM037619">
    <property type="protein sequence ID" value="KAH8006670.1"/>
    <property type="molecule type" value="Genomic_DNA"/>
</dbReference>
<evidence type="ECO:0000313" key="1">
    <source>
        <dbReference type="EMBL" id="KAH8006670.1"/>
    </source>
</evidence>